<dbReference type="PROSITE" id="PS50893">
    <property type="entry name" value="ABC_TRANSPORTER_2"/>
    <property type="match status" value="1"/>
</dbReference>
<keyword evidence="7" id="KW-0029">Amino-acid transport</keyword>
<dbReference type="Gene3D" id="3.40.50.300">
    <property type="entry name" value="P-loop containing nucleotide triphosphate hydrolases"/>
    <property type="match status" value="1"/>
</dbReference>
<evidence type="ECO:0000256" key="3">
    <source>
        <dbReference type="ARBA" id="ARBA00022448"/>
    </source>
</evidence>
<dbReference type="InterPro" id="IPR030679">
    <property type="entry name" value="ABC_ATPase_HisP-typ"/>
</dbReference>
<gene>
    <name evidence="10" type="primary">glnQ4</name>
    <name evidence="10" type="ordered locus">HRM2_20370</name>
</gene>
<dbReference type="InterPro" id="IPR017871">
    <property type="entry name" value="ABC_transporter-like_CS"/>
</dbReference>
<dbReference type="KEGG" id="dat:HRM2_20370"/>
<dbReference type="OrthoDB" id="9809450at2"/>
<dbReference type="Pfam" id="PF00005">
    <property type="entry name" value="ABC_tran"/>
    <property type="match status" value="1"/>
</dbReference>
<dbReference type="SMART" id="SM00382">
    <property type="entry name" value="AAA"/>
    <property type="match status" value="1"/>
</dbReference>
<organism evidence="10 11">
    <name type="scientific">Desulforapulum autotrophicum (strain ATCC 43914 / DSM 3382 / VKM B-1955 / HRM2)</name>
    <name type="common">Desulfobacterium autotrophicum</name>
    <dbReference type="NCBI Taxonomy" id="177437"/>
    <lineage>
        <taxon>Bacteria</taxon>
        <taxon>Pseudomonadati</taxon>
        <taxon>Thermodesulfobacteriota</taxon>
        <taxon>Desulfobacteria</taxon>
        <taxon>Desulfobacterales</taxon>
        <taxon>Desulfobacteraceae</taxon>
        <taxon>Desulforapulum</taxon>
    </lineage>
</organism>
<keyword evidence="11" id="KW-1185">Reference proteome</keyword>
<evidence type="ECO:0000256" key="5">
    <source>
        <dbReference type="ARBA" id="ARBA00022741"/>
    </source>
</evidence>
<proteinExistence type="inferred from homology"/>
<dbReference type="GO" id="GO:0005524">
    <property type="term" value="F:ATP binding"/>
    <property type="evidence" value="ECO:0007669"/>
    <property type="project" value="UniProtKB-KW"/>
</dbReference>
<dbReference type="InterPro" id="IPR050086">
    <property type="entry name" value="MetN_ABC_transporter-like"/>
</dbReference>
<dbReference type="CDD" id="cd03262">
    <property type="entry name" value="ABC_HisP_GlnQ"/>
    <property type="match status" value="1"/>
</dbReference>
<evidence type="ECO:0000256" key="6">
    <source>
        <dbReference type="ARBA" id="ARBA00022840"/>
    </source>
</evidence>
<accession>C0QCR1</accession>
<evidence type="ECO:0000313" key="11">
    <source>
        <dbReference type="Proteomes" id="UP000000442"/>
    </source>
</evidence>
<dbReference type="STRING" id="177437.HRM2_20370"/>
<dbReference type="Proteomes" id="UP000000442">
    <property type="component" value="Chromosome"/>
</dbReference>
<dbReference type="InterPro" id="IPR003593">
    <property type="entry name" value="AAA+_ATPase"/>
</dbReference>
<evidence type="ECO:0000313" key="10">
    <source>
        <dbReference type="EMBL" id="ACN15138.1"/>
    </source>
</evidence>
<dbReference type="PANTHER" id="PTHR43166">
    <property type="entry name" value="AMINO ACID IMPORT ATP-BINDING PROTEIN"/>
    <property type="match status" value="1"/>
</dbReference>
<evidence type="ECO:0000256" key="1">
    <source>
        <dbReference type="ARBA" id="ARBA00004202"/>
    </source>
</evidence>
<name>C0QCR1_DESAH</name>
<comment type="similarity">
    <text evidence="2">Belongs to the ABC transporter superfamily.</text>
</comment>
<dbReference type="FunFam" id="3.40.50.300:FF:000020">
    <property type="entry name" value="Amino acid ABC transporter ATP-binding component"/>
    <property type="match status" value="1"/>
</dbReference>
<dbReference type="InterPro" id="IPR027417">
    <property type="entry name" value="P-loop_NTPase"/>
</dbReference>
<keyword evidence="8" id="KW-0472">Membrane</keyword>
<dbReference type="AlphaFoldDB" id="C0QCR1"/>
<evidence type="ECO:0000256" key="4">
    <source>
        <dbReference type="ARBA" id="ARBA00022475"/>
    </source>
</evidence>
<keyword evidence="5" id="KW-0547">Nucleotide-binding</keyword>
<dbReference type="RefSeq" id="WP_015903916.1">
    <property type="nucleotide sequence ID" value="NC_012108.1"/>
</dbReference>
<keyword evidence="3" id="KW-0813">Transport</keyword>
<dbReference type="SUPFAM" id="SSF52540">
    <property type="entry name" value="P-loop containing nucleoside triphosphate hydrolases"/>
    <property type="match status" value="1"/>
</dbReference>
<protein>
    <submittedName>
        <fullName evidence="10">GlnQ4</fullName>
    </submittedName>
</protein>
<keyword evidence="6" id="KW-0067">ATP-binding</keyword>
<dbReference type="HOGENOM" id="CLU_000604_1_22_7"/>
<reference evidence="10 11" key="1">
    <citation type="journal article" date="2009" name="Environ. Microbiol.">
        <title>Genome sequence of Desulfobacterium autotrophicum HRM2, a marine sulfate reducer oxidizing organic carbon completely to carbon dioxide.</title>
        <authorList>
            <person name="Strittmatter A.W."/>
            <person name="Liesegang H."/>
            <person name="Rabus R."/>
            <person name="Decker I."/>
            <person name="Amann J."/>
            <person name="Andres S."/>
            <person name="Henne A."/>
            <person name="Fricke W.F."/>
            <person name="Martinez-Arias R."/>
            <person name="Bartels D."/>
            <person name="Goesmann A."/>
            <person name="Krause L."/>
            <person name="Puehler A."/>
            <person name="Klenk H.P."/>
            <person name="Richter M."/>
            <person name="Schuler M."/>
            <person name="Gloeckner F.O."/>
            <person name="Meyerdierks A."/>
            <person name="Gottschalk G."/>
            <person name="Amann R."/>
        </authorList>
    </citation>
    <scope>NUCLEOTIDE SEQUENCE [LARGE SCALE GENOMIC DNA]</scope>
    <source>
        <strain evidence="11">ATCC 43914 / DSM 3382 / HRM2</strain>
    </source>
</reference>
<dbReference type="GO" id="GO:0016887">
    <property type="term" value="F:ATP hydrolysis activity"/>
    <property type="evidence" value="ECO:0007669"/>
    <property type="project" value="InterPro"/>
</dbReference>
<evidence type="ECO:0000259" key="9">
    <source>
        <dbReference type="PROSITE" id="PS50893"/>
    </source>
</evidence>
<dbReference type="GO" id="GO:0015424">
    <property type="term" value="F:ABC-type amino acid transporter activity"/>
    <property type="evidence" value="ECO:0007669"/>
    <property type="project" value="InterPro"/>
</dbReference>
<dbReference type="eggNOG" id="COG1126">
    <property type="taxonomic scope" value="Bacteria"/>
</dbReference>
<dbReference type="GO" id="GO:0005886">
    <property type="term" value="C:plasma membrane"/>
    <property type="evidence" value="ECO:0007669"/>
    <property type="project" value="UniProtKB-SubCell"/>
</dbReference>
<dbReference type="PANTHER" id="PTHR43166:SF9">
    <property type="entry name" value="GLUTAMATE_ASPARTATE IMPORT ATP-BINDING PROTEIN GLTL"/>
    <property type="match status" value="1"/>
</dbReference>
<evidence type="ECO:0000256" key="2">
    <source>
        <dbReference type="ARBA" id="ARBA00005417"/>
    </source>
</evidence>
<sequence length="249" mass="27342">MIKPVLRIKNLHKSFGKMAVIKGVSFDVAPSEVIVVIGSSGTGKSTMLQCLNLLHRPDSGQIFLEEEEITAPNVDEDRVRQQMGMVFQEFNLFNHLSVINNVAIGMVKVLGVPAGDARQKAMEELARVGMADHQDKYPAQLSGGQKQRVGIARALGMNPKVMLFDEPTSALDPELTGEVLTVMQRLAADGMTMVIVSHEMGFAREVADRVIFMENGHIEEQGTPDQLFNNPDSERTRAFLSLINPGQAQ</sequence>
<evidence type="ECO:0000256" key="8">
    <source>
        <dbReference type="ARBA" id="ARBA00023136"/>
    </source>
</evidence>
<keyword evidence="4" id="KW-1003">Cell membrane</keyword>
<dbReference type="EMBL" id="CP001087">
    <property type="protein sequence ID" value="ACN15138.1"/>
    <property type="molecule type" value="Genomic_DNA"/>
</dbReference>
<feature type="domain" description="ABC transporter" evidence="9">
    <location>
        <begin position="6"/>
        <end position="240"/>
    </location>
</feature>
<comment type="subcellular location">
    <subcellularLocation>
        <location evidence="1">Cell membrane</location>
        <topology evidence="1">Peripheral membrane protein</topology>
    </subcellularLocation>
</comment>
<dbReference type="PIRSF" id="PIRSF039085">
    <property type="entry name" value="ABC_ATPase_HisP"/>
    <property type="match status" value="1"/>
</dbReference>
<evidence type="ECO:0000256" key="7">
    <source>
        <dbReference type="ARBA" id="ARBA00022970"/>
    </source>
</evidence>
<dbReference type="InterPro" id="IPR003439">
    <property type="entry name" value="ABC_transporter-like_ATP-bd"/>
</dbReference>
<dbReference type="PROSITE" id="PS00211">
    <property type="entry name" value="ABC_TRANSPORTER_1"/>
    <property type="match status" value="1"/>
</dbReference>